<evidence type="ECO:0000256" key="8">
    <source>
        <dbReference type="PROSITE-ProRule" id="PRU00282"/>
    </source>
</evidence>
<feature type="compositionally biased region" description="Basic and acidic residues" evidence="10">
    <location>
        <begin position="629"/>
        <end position="642"/>
    </location>
</feature>
<feature type="region of interest" description="Disordered" evidence="10">
    <location>
        <begin position="709"/>
        <end position="749"/>
    </location>
</feature>
<evidence type="ECO:0000256" key="4">
    <source>
        <dbReference type="ARBA" id="ARBA00022692"/>
    </source>
</evidence>
<dbReference type="Gene3D" id="1.50.40.10">
    <property type="entry name" value="Mitochondrial carrier domain"/>
    <property type="match status" value="2"/>
</dbReference>
<dbReference type="PRINTS" id="PR00926">
    <property type="entry name" value="MITOCARRIER"/>
</dbReference>
<dbReference type="InterPro" id="IPR012677">
    <property type="entry name" value="Nucleotide-bd_a/b_plait_sf"/>
</dbReference>
<comment type="subcellular location">
    <subcellularLocation>
        <location evidence="1">Membrane</location>
        <topology evidence="1">Multi-pass membrane protein</topology>
    </subcellularLocation>
</comment>
<dbReference type="InterPro" id="IPR000504">
    <property type="entry name" value="RRM_dom"/>
</dbReference>
<dbReference type="PROSITE" id="PS50102">
    <property type="entry name" value="RRM"/>
    <property type="match status" value="1"/>
</dbReference>
<dbReference type="PANTHER" id="PTHR24089">
    <property type="entry name" value="SOLUTE CARRIER FAMILY 25"/>
    <property type="match status" value="1"/>
</dbReference>
<reference evidence="12 13" key="1">
    <citation type="submission" date="2015-12" db="EMBL/GenBank/DDBJ databases">
        <title>Draft genome of the nematode, Onchocerca flexuosa.</title>
        <authorList>
            <person name="Mitreva M."/>
        </authorList>
    </citation>
    <scope>NUCLEOTIDE SEQUENCE [LARGE SCALE GENOMIC DNA]</scope>
    <source>
        <strain evidence="12">Red Deer</strain>
    </source>
</reference>
<evidence type="ECO:0000256" key="2">
    <source>
        <dbReference type="ARBA" id="ARBA00006375"/>
    </source>
</evidence>
<feature type="coiled-coil region" evidence="9">
    <location>
        <begin position="323"/>
        <end position="350"/>
    </location>
</feature>
<feature type="repeat" description="Solcar" evidence="8">
    <location>
        <begin position="181"/>
        <end position="270"/>
    </location>
</feature>
<dbReference type="SMART" id="SM00360">
    <property type="entry name" value="RRM"/>
    <property type="match status" value="1"/>
</dbReference>
<organism evidence="12 13">
    <name type="scientific">Onchocerca flexuosa</name>
    <dbReference type="NCBI Taxonomy" id="387005"/>
    <lineage>
        <taxon>Eukaryota</taxon>
        <taxon>Metazoa</taxon>
        <taxon>Ecdysozoa</taxon>
        <taxon>Nematoda</taxon>
        <taxon>Chromadorea</taxon>
        <taxon>Rhabditida</taxon>
        <taxon>Spirurina</taxon>
        <taxon>Spiruromorpha</taxon>
        <taxon>Filarioidea</taxon>
        <taxon>Onchocercidae</taxon>
        <taxon>Onchocerca</taxon>
    </lineage>
</organism>
<feature type="compositionally biased region" description="Polar residues" evidence="10">
    <location>
        <begin position="451"/>
        <end position="470"/>
    </location>
</feature>
<keyword evidence="4 8" id="KW-0812">Transmembrane</keyword>
<feature type="region of interest" description="Disordered" evidence="10">
    <location>
        <begin position="367"/>
        <end position="436"/>
    </location>
</feature>
<feature type="domain" description="RRM" evidence="11">
    <location>
        <begin position="545"/>
        <end position="615"/>
    </location>
</feature>
<keyword evidence="3" id="KW-0813">Transport</keyword>
<feature type="compositionally biased region" description="Polar residues" evidence="10">
    <location>
        <begin position="886"/>
        <end position="902"/>
    </location>
</feature>
<dbReference type="AlphaFoldDB" id="A0A238BX88"/>
<evidence type="ECO:0000259" key="11">
    <source>
        <dbReference type="PROSITE" id="PS50102"/>
    </source>
</evidence>
<keyword evidence="6 8" id="KW-0472">Membrane</keyword>
<evidence type="ECO:0000256" key="5">
    <source>
        <dbReference type="ARBA" id="ARBA00022737"/>
    </source>
</evidence>
<dbReference type="GO" id="GO:0003723">
    <property type="term" value="F:RNA binding"/>
    <property type="evidence" value="ECO:0007669"/>
    <property type="project" value="UniProtKB-UniRule"/>
</dbReference>
<feature type="compositionally biased region" description="Basic and acidic residues" evidence="10">
    <location>
        <begin position="376"/>
        <end position="387"/>
    </location>
</feature>
<evidence type="ECO:0000256" key="10">
    <source>
        <dbReference type="SAM" id="MobiDB-lite"/>
    </source>
</evidence>
<dbReference type="Gene3D" id="3.30.70.330">
    <property type="match status" value="1"/>
</dbReference>
<evidence type="ECO:0000256" key="1">
    <source>
        <dbReference type="ARBA" id="ARBA00004141"/>
    </source>
</evidence>
<keyword evidence="13" id="KW-1185">Reference proteome</keyword>
<dbReference type="OrthoDB" id="378874at2759"/>
<protein>
    <recommendedName>
        <fullName evidence="11">RRM domain-containing protein</fullName>
    </recommendedName>
</protein>
<accession>A0A238BX88</accession>
<feature type="region of interest" description="Disordered" evidence="10">
    <location>
        <begin position="861"/>
        <end position="1111"/>
    </location>
</feature>
<dbReference type="SUPFAM" id="SSF103506">
    <property type="entry name" value="Mitochondrial carrier"/>
    <property type="match status" value="1"/>
</dbReference>
<comment type="similarity">
    <text evidence="2">Belongs to the mitochondrial carrier (TC 2.A.29) family.</text>
</comment>
<evidence type="ECO:0000256" key="9">
    <source>
        <dbReference type="SAM" id="Coils"/>
    </source>
</evidence>
<feature type="region of interest" description="Disordered" evidence="10">
    <location>
        <begin position="621"/>
        <end position="651"/>
    </location>
</feature>
<keyword evidence="5" id="KW-0677">Repeat</keyword>
<dbReference type="PROSITE" id="PS50920">
    <property type="entry name" value="SOLCAR"/>
    <property type="match status" value="2"/>
</dbReference>
<evidence type="ECO:0000256" key="6">
    <source>
        <dbReference type="ARBA" id="ARBA00023136"/>
    </source>
</evidence>
<dbReference type="SUPFAM" id="SSF54928">
    <property type="entry name" value="RNA-binding domain, RBD"/>
    <property type="match status" value="1"/>
</dbReference>
<feature type="region of interest" description="Disordered" evidence="10">
    <location>
        <begin position="661"/>
        <end position="680"/>
    </location>
</feature>
<evidence type="ECO:0000313" key="12">
    <source>
        <dbReference type="EMBL" id="OZC09350.1"/>
    </source>
</evidence>
<feature type="compositionally biased region" description="Basic and acidic residues" evidence="10">
    <location>
        <begin position="1000"/>
        <end position="1009"/>
    </location>
</feature>
<evidence type="ECO:0000313" key="13">
    <source>
        <dbReference type="Proteomes" id="UP000242913"/>
    </source>
</evidence>
<dbReference type="Pfam" id="PF00153">
    <property type="entry name" value="Mito_carr"/>
    <property type="match status" value="3"/>
</dbReference>
<name>A0A238BX88_9BILA</name>
<dbReference type="InterPro" id="IPR023395">
    <property type="entry name" value="MCP_dom_sf"/>
</dbReference>
<feature type="region of interest" description="Disordered" evidence="10">
    <location>
        <begin position="450"/>
        <end position="471"/>
    </location>
</feature>
<feature type="compositionally biased region" description="Basic and acidic residues" evidence="10">
    <location>
        <begin position="903"/>
        <end position="941"/>
    </location>
</feature>
<proteinExistence type="inferred from homology"/>
<evidence type="ECO:0000256" key="3">
    <source>
        <dbReference type="ARBA" id="ARBA00022448"/>
    </source>
</evidence>
<dbReference type="GO" id="GO:0055085">
    <property type="term" value="P:transmembrane transport"/>
    <property type="evidence" value="ECO:0007669"/>
    <property type="project" value="InterPro"/>
</dbReference>
<dbReference type="EMBL" id="KZ269995">
    <property type="protein sequence ID" value="OZC09350.1"/>
    <property type="molecule type" value="Genomic_DNA"/>
</dbReference>
<dbReference type="InterPro" id="IPR018108">
    <property type="entry name" value="MCP_transmembrane"/>
</dbReference>
<dbReference type="GO" id="GO:0016020">
    <property type="term" value="C:membrane"/>
    <property type="evidence" value="ECO:0007669"/>
    <property type="project" value="UniProtKB-SubCell"/>
</dbReference>
<evidence type="ECO:0000256" key="7">
    <source>
        <dbReference type="PROSITE-ProRule" id="PRU00176"/>
    </source>
</evidence>
<feature type="repeat" description="Solcar" evidence="8">
    <location>
        <begin position="22"/>
        <end position="108"/>
    </location>
</feature>
<keyword evidence="7" id="KW-0694">RNA-binding</keyword>
<keyword evidence="9" id="KW-0175">Coiled coil</keyword>
<feature type="compositionally biased region" description="Polar residues" evidence="10">
    <location>
        <begin position="1010"/>
        <end position="1019"/>
    </location>
</feature>
<feature type="compositionally biased region" description="Polar residues" evidence="10">
    <location>
        <begin position="989"/>
        <end position="999"/>
    </location>
</feature>
<dbReference type="Proteomes" id="UP000242913">
    <property type="component" value="Unassembled WGS sequence"/>
</dbReference>
<feature type="compositionally biased region" description="Basic and acidic residues" evidence="10">
    <location>
        <begin position="1062"/>
        <end position="1077"/>
    </location>
</feature>
<feature type="compositionally biased region" description="Basic and acidic residues" evidence="10">
    <location>
        <begin position="965"/>
        <end position="983"/>
    </location>
</feature>
<feature type="compositionally biased region" description="Basic and acidic residues" evidence="10">
    <location>
        <begin position="739"/>
        <end position="749"/>
    </location>
</feature>
<dbReference type="InterPro" id="IPR035979">
    <property type="entry name" value="RBD_domain_sf"/>
</dbReference>
<gene>
    <name evidence="12" type="ORF">X798_03692</name>
</gene>
<dbReference type="Pfam" id="PF00076">
    <property type="entry name" value="RRM_1"/>
    <property type="match status" value="1"/>
</dbReference>
<dbReference type="InterPro" id="IPR002067">
    <property type="entry name" value="MCP"/>
</dbReference>
<sequence>MIDIGEDSQIPEDFSQQEIASGFWWKHLMAGGVAGCVSRTCTAPLDRVKIYLQVHATLLNRLRFPKAAKLLYEEGGLRSFWRGNGVNVAKIAPESAIKFLSYDLVKRMIIRYRDEGHKLQISERLAAGSAAGVVSQTIIYPLEVLKTRLALRRSGQLERNFVDFAVKYWVIITAILSGWIRDIVALPVCGACSSICGMLASYPFALVRTRLQALAISDNLNQPDTMSGQIQYIWKNDGLYGFYRGLTANLMKAVPAVAIKFKIIGIKEVLVNEEYPAQNSGNYFDRLEHENREFRLIDKCEAYGIQRKAIAATNKINVNATVGDNLKTERKTTKRHLQQAEEATEEVKRKVLIGAVSFKKADEKKDSFKRSSLIGRRRDNSKTKTDNDTTNNSGVELLSPNINDGFDTYKPLSSDNHSGMIKKREPSDSFDTYKPPCENTISDIIRKEGSNVASQRTSTGRTSLNSSDSCMSPAADSFDTSKTTEGACGFDNYKPVGVVDSGDAESSSFDTYKPASVSGDGFDNYKPRSTQSFFDANSGPSPFGPCLYIRGYDLIADSLRNVFSKYGVVNRVFVEERQKSAFITYATTEEAEVAIKEMDGNMVNGITLRVSFARRQNQCGDSGRFRSGKSFDRNSFGDERGGSGRCNRSWSERNSRFRGNVRFRGERGGRGRGRGRTYESADSLHPIASTESNDDFWPGANKVSGDKWSTAEIRPRDKDDFWSGGKQSPERTSGWPNVERNDEKDDSFDTYKSTISMNERNDFDTGKLTVVNNKGDEGDSFDTYKSTVSVKEKNDFNTWKSTAVNNKDDEGDSFDTYKSTLSVKERDDFNTWKSTVVNNKGDEGDSFDTYKSTVSVKERDDFNTWKSTAVNNKGDDFDTYKPFDNNGKSGSSVTRSRGTINDNARENFGKKHGDFDEHLGSERRHNSSDDRYHSFRGDGRGSRISRRGSRSRGGPSWQPRRRKNESKVVDHCAIRDETGDKNDFWPSSVCHTSAQNKNDSNSRENKLQERATSSHQSSNKSDEPWVVERSGEDQPFRGSTGRNYGNGKRGENRGGGFRRQRRDFDNKSTWPDDEKGKLSGYDEWPDVGSKPSSDSWPTLSDDKMLNSLPPPPPISEVQIAWSEATKKTSKQMAAATKREETAIIQRKPEMRTQVSYAEDDPPDEVVYWVKRAEHLMVRNDITEFFYTKLKLKVASFVIPCFDESCRAEEDSRLFGPYVARIN</sequence>